<dbReference type="InterPro" id="IPR002347">
    <property type="entry name" value="SDR_fam"/>
</dbReference>
<evidence type="ECO:0000313" key="4">
    <source>
        <dbReference type="EMBL" id="CCF55874.1"/>
    </source>
</evidence>
<protein>
    <recommendedName>
        <fullName evidence="6">Ketoreductase (KR) domain-containing protein</fullName>
    </recommendedName>
</protein>
<dbReference type="PANTHER" id="PTHR24320:SF236">
    <property type="entry name" value="SHORT-CHAIN DEHYDROGENASE-RELATED"/>
    <property type="match status" value="1"/>
</dbReference>
<proteinExistence type="inferred from homology"/>
<gene>
    <name evidence="4" type="primary">KAFR0A04390</name>
    <name evidence="4" type="ORF">KAFR_0A04390</name>
</gene>
<dbReference type="HOGENOM" id="CLU_010194_44_6_1"/>
<dbReference type="STRING" id="1071382.H2ANC4"/>
<dbReference type="eggNOG" id="KOG1208">
    <property type="taxonomic scope" value="Eukaryota"/>
</dbReference>
<accession>H2ANC4</accession>
<evidence type="ECO:0000256" key="3">
    <source>
        <dbReference type="ARBA" id="ARBA00023002"/>
    </source>
</evidence>
<evidence type="ECO:0000256" key="2">
    <source>
        <dbReference type="ARBA" id="ARBA00022857"/>
    </source>
</evidence>
<dbReference type="Gene3D" id="3.40.50.720">
    <property type="entry name" value="NAD(P)-binding Rossmann-like Domain"/>
    <property type="match status" value="1"/>
</dbReference>
<keyword evidence="2" id="KW-0521">NADP</keyword>
<name>H2ANC4_KAZAF</name>
<dbReference type="GO" id="GO:0016491">
    <property type="term" value="F:oxidoreductase activity"/>
    <property type="evidence" value="ECO:0007669"/>
    <property type="project" value="UniProtKB-KW"/>
</dbReference>
<dbReference type="KEGG" id="kaf:KAFR_0A04390"/>
<dbReference type="PRINTS" id="PR00081">
    <property type="entry name" value="GDHRDH"/>
</dbReference>
<dbReference type="AlphaFoldDB" id="H2ANC4"/>
<reference evidence="4 5" key="1">
    <citation type="journal article" date="2011" name="Proc. Natl. Acad. Sci. U.S.A.">
        <title>Evolutionary erosion of yeast sex chromosomes by mating-type switching accidents.</title>
        <authorList>
            <person name="Gordon J.L."/>
            <person name="Armisen D."/>
            <person name="Proux-Wera E."/>
            <person name="Oheigeartaigh S.S."/>
            <person name="Byrne K.P."/>
            <person name="Wolfe K.H."/>
        </authorList>
    </citation>
    <scope>NUCLEOTIDE SEQUENCE [LARGE SCALE GENOMIC DNA]</scope>
    <source>
        <strain evidence="5">ATCC 22294 / BCRC 22015 / CBS 2517 / CECT 1963 / NBRC 1671 / NRRL Y-8276</strain>
    </source>
</reference>
<dbReference type="SUPFAM" id="SSF51735">
    <property type="entry name" value="NAD(P)-binding Rossmann-fold domains"/>
    <property type="match status" value="1"/>
</dbReference>
<organism evidence="4 5">
    <name type="scientific">Kazachstania africana (strain ATCC 22294 / BCRC 22015 / CBS 2517 / CECT 1963 / NBRC 1671 / NRRL Y-8276)</name>
    <name type="common">Yeast</name>
    <name type="synonym">Kluyveromyces africanus</name>
    <dbReference type="NCBI Taxonomy" id="1071382"/>
    <lineage>
        <taxon>Eukaryota</taxon>
        <taxon>Fungi</taxon>
        <taxon>Dikarya</taxon>
        <taxon>Ascomycota</taxon>
        <taxon>Saccharomycotina</taxon>
        <taxon>Saccharomycetes</taxon>
        <taxon>Saccharomycetales</taxon>
        <taxon>Saccharomycetaceae</taxon>
        <taxon>Kazachstania</taxon>
    </lineage>
</organism>
<dbReference type="PANTHER" id="PTHR24320">
    <property type="entry name" value="RETINOL DEHYDROGENASE"/>
    <property type="match status" value="1"/>
</dbReference>
<evidence type="ECO:0000313" key="5">
    <source>
        <dbReference type="Proteomes" id="UP000005220"/>
    </source>
</evidence>
<dbReference type="GeneID" id="13885921"/>
<comment type="similarity">
    <text evidence="1">Belongs to the short-chain dehydrogenases/reductases (SDR) family.</text>
</comment>
<dbReference type="InParanoid" id="H2ANC4"/>
<evidence type="ECO:0008006" key="6">
    <source>
        <dbReference type="Google" id="ProtNLM"/>
    </source>
</evidence>
<keyword evidence="3" id="KW-0560">Oxidoreductase</keyword>
<keyword evidence="5" id="KW-1185">Reference proteome</keyword>
<dbReference type="OrthoDB" id="191139at2759"/>
<evidence type="ECO:0000256" key="1">
    <source>
        <dbReference type="ARBA" id="ARBA00006484"/>
    </source>
</evidence>
<dbReference type="InterPro" id="IPR036291">
    <property type="entry name" value="NAD(P)-bd_dom_sf"/>
</dbReference>
<dbReference type="Proteomes" id="UP000005220">
    <property type="component" value="Chromosome 1"/>
</dbReference>
<dbReference type="RefSeq" id="XP_003955009.1">
    <property type="nucleotide sequence ID" value="XM_003954960.1"/>
</dbReference>
<sequence>MTEEIPTYSRWQNFKDALYGFRPNKAKFTPDMYPDLKGKVAIVTGSNTGLGFQVTKLLYGKNCDVFMVVRNETKGQDARDTLLKEISDSEGSLTLIAGCDYLDLTAIKAVGEDIRKKLNGRPINMIIHNAGLMPPVNTGTSKQGHEAVFQTNVLGPQLLQHFLDPLFLKNDDTALKRIVWVSSAAHLFGYPEYGIRWENPTFENEPVESRPHPMKLYGQSKSANILQAKAWATRNAEKVNEIGCVSVSCYPGNLKTELQRGWGAINQAVGNLLLYNSVYGAYSELYGALSPDLTVADQGAYIIPWGEIGQPRNDIKVGLTTGADLRLWDLVEEKISQFF</sequence>
<dbReference type="Pfam" id="PF00106">
    <property type="entry name" value="adh_short"/>
    <property type="match status" value="1"/>
</dbReference>
<dbReference type="EMBL" id="HE650821">
    <property type="protein sequence ID" value="CCF55874.1"/>
    <property type="molecule type" value="Genomic_DNA"/>
</dbReference>